<dbReference type="SUPFAM" id="SSF103481">
    <property type="entry name" value="Multidrug resistance efflux transporter EmrE"/>
    <property type="match status" value="2"/>
</dbReference>
<name>A0A0L6U3Y6_9FIRM</name>
<keyword evidence="2" id="KW-0472">Membrane</keyword>
<dbReference type="RefSeq" id="WP_050739490.1">
    <property type="nucleotide sequence ID" value="NZ_LGYO01000012.1"/>
</dbReference>
<keyword evidence="5" id="KW-1185">Reference proteome</keyword>
<feature type="domain" description="EamA" evidence="3">
    <location>
        <begin position="19"/>
        <end position="167"/>
    </location>
</feature>
<sequence>MNESVKARLDKKNLKYVKYGIAWAVTAGLTYGVGPTFQTFAMGEQPFASLALMSLMLIPMIMAAMQDGIAAILVFLKNAQAGKHREYLRIAKTKPGRFIMLAAFFGGPLALGSYMAAVTLCGPVYSLIFTAMLPAFGALASRLFLKEHINGRAWIGIGLAVAGAITVGWIPPSGEAYPHFYLGVLFALVCAIGWALEMVVATAGMDFVDPEIAIGFRFVISGLLSFLAIPIVSGLGLVSWGYFFESISSLSAVWMIGAALFAGGSYYFYYRAGNAAGAARSMAINPIMTISATVLGVIIFGATLKINFFIGLVVLLIGCVLVVGKPSELISLRDIEGKPSELIPIKDAE</sequence>
<protein>
    <recommendedName>
        <fullName evidence="3">EamA domain-containing protein</fullName>
    </recommendedName>
</protein>
<dbReference type="AlphaFoldDB" id="A0A0L6U3Y6"/>
<feature type="transmembrane region" description="Helical" evidence="2">
    <location>
        <begin position="216"/>
        <end position="243"/>
    </location>
</feature>
<feature type="transmembrane region" description="Helical" evidence="2">
    <location>
        <begin position="124"/>
        <end position="145"/>
    </location>
</feature>
<evidence type="ECO:0000256" key="1">
    <source>
        <dbReference type="ARBA" id="ARBA00007362"/>
    </source>
</evidence>
<feature type="transmembrane region" description="Helical" evidence="2">
    <location>
        <begin position="306"/>
        <end position="324"/>
    </location>
</feature>
<dbReference type="Pfam" id="PF00892">
    <property type="entry name" value="EamA"/>
    <property type="match status" value="2"/>
</dbReference>
<feature type="transmembrane region" description="Helical" evidence="2">
    <location>
        <begin position="249"/>
        <end position="270"/>
    </location>
</feature>
<feature type="transmembrane region" description="Helical" evidence="2">
    <location>
        <begin position="152"/>
        <end position="170"/>
    </location>
</feature>
<proteinExistence type="inferred from homology"/>
<dbReference type="STRING" id="52689.AKG39_06105"/>
<dbReference type="Proteomes" id="UP000036873">
    <property type="component" value="Unassembled WGS sequence"/>
</dbReference>
<reference evidence="5" key="1">
    <citation type="submission" date="2015-07" db="EMBL/GenBank/DDBJ databases">
        <title>Draft genome sequence of Acetobacterium bakii DSM 8293, a potential psychrophilic chemical producer through syngas fermentation.</title>
        <authorList>
            <person name="Song Y."/>
            <person name="Hwang S."/>
            <person name="Cho B.-K."/>
        </authorList>
    </citation>
    <scope>NUCLEOTIDE SEQUENCE [LARGE SCALE GENOMIC DNA]</scope>
    <source>
        <strain evidence="5">DSM 8239</strain>
    </source>
</reference>
<feature type="transmembrane region" description="Helical" evidence="2">
    <location>
        <begin position="97"/>
        <end position="118"/>
    </location>
</feature>
<feature type="domain" description="EamA" evidence="3">
    <location>
        <begin position="182"/>
        <end position="323"/>
    </location>
</feature>
<gene>
    <name evidence="4" type="ORF">AKG39_06105</name>
</gene>
<keyword evidence="2" id="KW-0812">Transmembrane</keyword>
<feature type="transmembrane region" description="Helical" evidence="2">
    <location>
        <begin position="21"/>
        <end position="41"/>
    </location>
</feature>
<comment type="similarity">
    <text evidence="1">Belongs to the EamA transporter family.</text>
</comment>
<keyword evidence="2" id="KW-1133">Transmembrane helix</keyword>
<dbReference type="InterPro" id="IPR037185">
    <property type="entry name" value="EmrE-like"/>
</dbReference>
<evidence type="ECO:0000313" key="5">
    <source>
        <dbReference type="Proteomes" id="UP000036873"/>
    </source>
</evidence>
<feature type="transmembrane region" description="Helical" evidence="2">
    <location>
        <begin position="282"/>
        <end position="300"/>
    </location>
</feature>
<evidence type="ECO:0000256" key="2">
    <source>
        <dbReference type="SAM" id="Phobius"/>
    </source>
</evidence>
<dbReference type="PANTHER" id="PTHR22911:SF137">
    <property type="entry name" value="SOLUTE CARRIER FAMILY 35 MEMBER G2-RELATED"/>
    <property type="match status" value="1"/>
</dbReference>
<dbReference type="OrthoDB" id="5604143at2"/>
<feature type="transmembrane region" description="Helical" evidence="2">
    <location>
        <begin position="176"/>
        <end position="196"/>
    </location>
</feature>
<dbReference type="GO" id="GO:0016020">
    <property type="term" value="C:membrane"/>
    <property type="evidence" value="ECO:0007669"/>
    <property type="project" value="InterPro"/>
</dbReference>
<accession>A0A0L6U3Y6</accession>
<dbReference type="PANTHER" id="PTHR22911">
    <property type="entry name" value="ACYL-MALONYL CONDENSING ENZYME-RELATED"/>
    <property type="match status" value="1"/>
</dbReference>
<comment type="caution">
    <text evidence="4">The sequence shown here is derived from an EMBL/GenBank/DDBJ whole genome shotgun (WGS) entry which is preliminary data.</text>
</comment>
<dbReference type="InterPro" id="IPR000620">
    <property type="entry name" value="EamA_dom"/>
</dbReference>
<feature type="transmembrane region" description="Helical" evidence="2">
    <location>
        <begin position="47"/>
        <end position="76"/>
    </location>
</feature>
<organism evidence="4 5">
    <name type="scientific">Acetobacterium bakii</name>
    <dbReference type="NCBI Taxonomy" id="52689"/>
    <lineage>
        <taxon>Bacteria</taxon>
        <taxon>Bacillati</taxon>
        <taxon>Bacillota</taxon>
        <taxon>Clostridia</taxon>
        <taxon>Eubacteriales</taxon>
        <taxon>Eubacteriaceae</taxon>
        <taxon>Acetobacterium</taxon>
    </lineage>
</organism>
<dbReference type="EMBL" id="LGYO01000012">
    <property type="protein sequence ID" value="KNZ42495.1"/>
    <property type="molecule type" value="Genomic_DNA"/>
</dbReference>
<evidence type="ECO:0000259" key="3">
    <source>
        <dbReference type="Pfam" id="PF00892"/>
    </source>
</evidence>
<evidence type="ECO:0000313" key="4">
    <source>
        <dbReference type="EMBL" id="KNZ42495.1"/>
    </source>
</evidence>